<dbReference type="Gene3D" id="1.20.1280.50">
    <property type="match status" value="1"/>
</dbReference>
<dbReference type="GO" id="GO:0019005">
    <property type="term" value="C:SCF ubiquitin ligase complex"/>
    <property type="evidence" value="ECO:0007669"/>
    <property type="project" value="TreeGrafter"/>
</dbReference>
<name>A0A7R8ZRX4_9CRUS</name>
<dbReference type="Gene3D" id="3.80.10.10">
    <property type="entry name" value="Ribonuclease Inhibitor"/>
    <property type="match status" value="2"/>
</dbReference>
<proteinExistence type="predicted"/>
<dbReference type="SMART" id="SM00367">
    <property type="entry name" value="LRR_CC"/>
    <property type="match status" value="10"/>
</dbReference>
<dbReference type="FunFam" id="3.80.10.10:FF:000060">
    <property type="entry name" value="F-box/LRR-repeat protein 20 isoform 2"/>
    <property type="match status" value="1"/>
</dbReference>
<reference evidence="1" key="1">
    <citation type="submission" date="2020-11" db="EMBL/GenBank/DDBJ databases">
        <authorList>
            <person name="Tran Van P."/>
        </authorList>
    </citation>
    <scope>NUCLEOTIDE SEQUENCE</scope>
</reference>
<dbReference type="PANTHER" id="PTHR13318:SF165">
    <property type="entry name" value="F-BOX_LRR-REPEAT PROTEIN FBXL-1"/>
    <property type="match status" value="1"/>
</dbReference>
<dbReference type="AlphaFoldDB" id="A0A7R8ZRX4"/>
<dbReference type="SMART" id="SM00256">
    <property type="entry name" value="FBOX"/>
    <property type="match status" value="1"/>
</dbReference>
<organism evidence="1">
    <name type="scientific">Cyprideis torosa</name>
    <dbReference type="NCBI Taxonomy" id="163714"/>
    <lineage>
        <taxon>Eukaryota</taxon>
        <taxon>Metazoa</taxon>
        <taxon>Ecdysozoa</taxon>
        <taxon>Arthropoda</taxon>
        <taxon>Crustacea</taxon>
        <taxon>Oligostraca</taxon>
        <taxon>Ostracoda</taxon>
        <taxon>Podocopa</taxon>
        <taxon>Podocopida</taxon>
        <taxon>Cytherocopina</taxon>
        <taxon>Cytheroidea</taxon>
        <taxon>Cytherideidae</taxon>
        <taxon>Cyprideis</taxon>
    </lineage>
</organism>
<dbReference type="InterPro" id="IPR001611">
    <property type="entry name" value="Leu-rich_rpt"/>
</dbReference>
<dbReference type="PANTHER" id="PTHR13318">
    <property type="entry name" value="PARTNER OF PAIRED, ISOFORM B-RELATED"/>
    <property type="match status" value="1"/>
</dbReference>
<dbReference type="InterPro" id="IPR057207">
    <property type="entry name" value="FBXL15_LRR"/>
</dbReference>
<evidence type="ECO:0000313" key="1">
    <source>
        <dbReference type="EMBL" id="CAD7232093.1"/>
    </source>
</evidence>
<dbReference type="Pfam" id="PF13516">
    <property type="entry name" value="LRR_6"/>
    <property type="match status" value="1"/>
</dbReference>
<dbReference type="InterPro" id="IPR032675">
    <property type="entry name" value="LRR_dom_sf"/>
</dbReference>
<dbReference type="OrthoDB" id="550575at2759"/>
<dbReference type="CDD" id="cd22115">
    <property type="entry name" value="F-box_FBXL2-like"/>
    <property type="match status" value="1"/>
</dbReference>
<dbReference type="PROSITE" id="PS50181">
    <property type="entry name" value="FBOX"/>
    <property type="match status" value="1"/>
</dbReference>
<dbReference type="EMBL" id="OB664207">
    <property type="protein sequence ID" value="CAD7232093.1"/>
    <property type="molecule type" value="Genomic_DNA"/>
</dbReference>
<dbReference type="InterPro" id="IPR006553">
    <property type="entry name" value="Leu-rich_rpt_Cys-con_subtyp"/>
</dbReference>
<dbReference type="Pfam" id="PF25372">
    <property type="entry name" value="DUF7885"/>
    <property type="match status" value="1"/>
</dbReference>
<dbReference type="InterPro" id="IPR001810">
    <property type="entry name" value="F-box_dom"/>
</dbReference>
<accession>A0A7R8ZRX4</accession>
<sequence>MFYVILIIVLSKWGSALILNTGLGQMKEEDMTSVYPLLPSTHGATSSRLGSAASSKDHGDLINKVLPRELLLRIFSYLDIVSLCRSAQVSRYWNTLALDGSNWQRVDLFNFQRDIEGNVVENLARQCGGFLKLLSLKGTLHSLGRHCPKLRHLDLSSCEAITDDGLTSIAKGCPLLESLNISWCDLITEQGTEAIARGCQRLKSVTARGCAFLTDSAICKLARYCPLLEVINLQGCRALSDRSIEAIGEHCHNLRYLCLSNIPSITDASLVVVARGCLYLTTLEVAGCSLLTDVAFQALAKNCHFLDKMDLEECSLITDSTLSHLAVGCPRLEKLSLSHCDLITDDGIHALGTSTCASEHLTVLELDNCSAITDAALEHLQLCHNLQRIDLYDCQLITRPGIKRLKNQLPNIRVHAYFAPMTPPPQQVGPRRRFCRCCVIL</sequence>
<protein>
    <submittedName>
        <fullName evidence="1">Uncharacterized protein</fullName>
    </submittedName>
</protein>
<dbReference type="SUPFAM" id="SSF52047">
    <property type="entry name" value="RNI-like"/>
    <property type="match status" value="1"/>
</dbReference>
<dbReference type="GO" id="GO:0031146">
    <property type="term" value="P:SCF-dependent proteasomal ubiquitin-dependent protein catabolic process"/>
    <property type="evidence" value="ECO:0007669"/>
    <property type="project" value="TreeGrafter"/>
</dbReference>
<dbReference type="Pfam" id="PF12937">
    <property type="entry name" value="F-box-like"/>
    <property type="match status" value="1"/>
</dbReference>
<gene>
    <name evidence="1" type="ORF">CTOB1V02_LOCUS9934</name>
</gene>